<dbReference type="Gene3D" id="3.30.450.40">
    <property type="match status" value="1"/>
</dbReference>
<sequence>MHPSSSAPRWWARPPQALTQLLKRGLGLRVLLASLVVACMVVMATAQLGINVWQGRDRFTQDAQRSAQQASQLIEERMRGLLQPGATVVRQVGFDPLASATHWSARLARAHVLTAELDANPLLAALYVGYTDGEFFLARPLRTAAERTRFEAPAAAAYLLQTQDRDRDGAMQGRYHYLDSTGQLLVSQERPTYRYDPRTRDWWAPALAQPGLAVSAPYLFFTTRSAGLTLSQRSREGGAVVGADLQLQDLSRTLGGLRSTRGTQMALMNAQGQVLAFTEAARLETRVGDKVRLATVADLGAPALAPLQALTSEQAHTFTAADGEAWVGIRLALEVGLGPGVELLAVTPLEDLVAPARARAHRARWIATGLALLLLPVGWWAGSLLARRLDQLSERTQRLTHFDFRPAPLTRSPVCEVNELNQAIERMGGTIGAFLRLSEQMATEPETERMLQQVLDQLVQATHCSAAQVFLWHRDAQQMQHAASAGAPEQVLPEAFAYPSGRPARQTARGEGRKQMDLELHGRDGRLQGLLVLEFPADEEHGDPAFVSFARQLSGMLAVAIETRQLIKAQRQLFDAVIRLMADAIDAKSPYTGGHCDRVPRLATTLVERLCAEQEGPFASFQLSEAQRYAFRLGAWLHDCGKVTSPEHIVDKATKLELIYNRIHEVRTRFEILWRDMEMAALRGELDTAALHERQRQLREDFAFVAQCNVGGEFLADAAIERLHRIGAQTWLRHFDDRLGLSEAEASRLQAARPEAPPLPAPEPLLADRPEHRVPWGETRPPVAKDDPRNRYGFDMRLPEQQQHQGELHNLSVRRGTLTDEDRFRINDHIVQTYIMLKGLPWPEDLARVPEYAASHHEKLDGQGYPRRLGADQLGVEDRVMALADVFEALTSADRPYKTPKTLNETLRIMVQMCRDRHLDPALFRYFLHSRLWDEFAAEFLLPEQRDAVDMAGLLALLPESDPVGPKECFAPSQSPAAP</sequence>
<dbReference type="RefSeq" id="WP_198099954.1">
    <property type="nucleotide sequence ID" value="NZ_JAEDAL010000002.1"/>
</dbReference>
<dbReference type="EMBL" id="JAEDAL010000002">
    <property type="protein sequence ID" value="MBH9552333.1"/>
    <property type="molecule type" value="Genomic_DNA"/>
</dbReference>
<accession>A0A931NAC8</accession>
<evidence type="ECO:0000313" key="4">
    <source>
        <dbReference type="EMBL" id="MBH9552333.1"/>
    </source>
</evidence>
<feature type="compositionally biased region" description="Basic and acidic residues" evidence="1">
    <location>
        <begin position="766"/>
        <end position="775"/>
    </location>
</feature>
<dbReference type="CDD" id="cd00077">
    <property type="entry name" value="HDc"/>
    <property type="match status" value="1"/>
</dbReference>
<protein>
    <submittedName>
        <fullName evidence="4">Metal-dependent phosphohydrolase</fullName>
    </submittedName>
</protein>
<keyword evidence="2" id="KW-0812">Transmembrane</keyword>
<dbReference type="InterPro" id="IPR029016">
    <property type="entry name" value="GAF-like_dom_sf"/>
</dbReference>
<evidence type="ECO:0000313" key="5">
    <source>
        <dbReference type="Proteomes" id="UP000620139"/>
    </source>
</evidence>
<dbReference type="InterPro" id="IPR003607">
    <property type="entry name" value="HD/PDEase_dom"/>
</dbReference>
<feature type="domain" description="HD-GYP" evidence="3">
    <location>
        <begin position="741"/>
        <end position="943"/>
    </location>
</feature>
<dbReference type="InterPro" id="IPR052020">
    <property type="entry name" value="Cyclic_di-GMP/3'3'-cGAMP_PDE"/>
</dbReference>
<keyword evidence="2" id="KW-1133">Transmembrane helix</keyword>
<keyword evidence="5" id="KW-1185">Reference proteome</keyword>
<evidence type="ECO:0000256" key="2">
    <source>
        <dbReference type="SAM" id="Phobius"/>
    </source>
</evidence>
<dbReference type="AlphaFoldDB" id="A0A931NAC8"/>
<dbReference type="PANTHER" id="PTHR45228">
    <property type="entry name" value="CYCLIC DI-GMP PHOSPHODIESTERASE TM_0186-RELATED"/>
    <property type="match status" value="1"/>
</dbReference>
<dbReference type="InterPro" id="IPR037522">
    <property type="entry name" value="HD_GYP_dom"/>
</dbReference>
<feature type="transmembrane region" description="Helical" evidence="2">
    <location>
        <begin position="365"/>
        <end position="386"/>
    </location>
</feature>
<dbReference type="Gene3D" id="1.10.3210.10">
    <property type="entry name" value="Hypothetical protein af1432"/>
    <property type="match status" value="2"/>
</dbReference>
<dbReference type="SUPFAM" id="SSF109604">
    <property type="entry name" value="HD-domain/PDEase-like"/>
    <property type="match status" value="2"/>
</dbReference>
<name>A0A931NAC8_9BURK</name>
<organism evidence="4 5">
    <name type="scientific">Inhella gelatinilytica</name>
    <dbReference type="NCBI Taxonomy" id="2795030"/>
    <lineage>
        <taxon>Bacteria</taxon>
        <taxon>Pseudomonadati</taxon>
        <taxon>Pseudomonadota</taxon>
        <taxon>Betaproteobacteria</taxon>
        <taxon>Burkholderiales</taxon>
        <taxon>Sphaerotilaceae</taxon>
        <taxon>Inhella</taxon>
    </lineage>
</organism>
<gene>
    <name evidence="4" type="ORF">I7X43_05645</name>
</gene>
<keyword evidence="2" id="KW-0472">Membrane</keyword>
<dbReference type="Proteomes" id="UP000620139">
    <property type="component" value="Unassembled WGS sequence"/>
</dbReference>
<dbReference type="SUPFAM" id="SSF55781">
    <property type="entry name" value="GAF domain-like"/>
    <property type="match status" value="1"/>
</dbReference>
<dbReference type="Pfam" id="PF13487">
    <property type="entry name" value="HD_5"/>
    <property type="match status" value="1"/>
</dbReference>
<comment type="caution">
    <text evidence="4">The sequence shown here is derived from an EMBL/GenBank/DDBJ whole genome shotgun (WGS) entry which is preliminary data.</text>
</comment>
<dbReference type="Gene3D" id="3.30.450.20">
    <property type="entry name" value="PAS domain"/>
    <property type="match status" value="2"/>
</dbReference>
<feature type="transmembrane region" description="Helical" evidence="2">
    <location>
        <begin position="30"/>
        <end position="50"/>
    </location>
</feature>
<evidence type="ECO:0000259" key="3">
    <source>
        <dbReference type="PROSITE" id="PS51832"/>
    </source>
</evidence>
<feature type="region of interest" description="Disordered" evidence="1">
    <location>
        <begin position="751"/>
        <end position="790"/>
    </location>
</feature>
<dbReference type="PROSITE" id="PS51832">
    <property type="entry name" value="HD_GYP"/>
    <property type="match status" value="1"/>
</dbReference>
<proteinExistence type="predicted"/>
<dbReference type="PANTHER" id="PTHR45228:SF5">
    <property type="entry name" value="CYCLIC DI-GMP PHOSPHODIESTERASE VC_1348-RELATED"/>
    <property type="match status" value="1"/>
</dbReference>
<reference evidence="4" key="1">
    <citation type="submission" date="2020-12" db="EMBL/GenBank/DDBJ databases">
        <title>The genome sequence of Inhella sp. 4Y17.</title>
        <authorList>
            <person name="Liu Y."/>
        </authorList>
    </citation>
    <scope>NUCLEOTIDE SEQUENCE</scope>
    <source>
        <strain evidence="4">4Y10</strain>
    </source>
</reference>
<dbReference type="GO" id="GO:0008081">
    <property type="term" value="F:phosphoric diester hydrolase activity"/>
    <property type="evidence" value="ECO:0007669"/>
    <property type="project" value="UniProtKB-ARBA"/>
</dbReference>
<evidence type="ECO:0000256" key="1">
    <source>
        <dbReference type="SAM" id="MobiDB-lite"/>
    </source>
</evidence>